<evidence type="ECO:0000313" key="3">
    <source>
        <dbReference type="EMBL" id="PWI73337.1"/>
    </source>
</evidence>
<name>A0A2U3EFN5_PURLI</name>
<dbReference type="AlphaFoldDB" id="A0A2U3EFN5"/>
<gene>
    <name evidence="3" type="ORF">PCL_10352</name>
    <name evidence="2" type="ORF">Purlil1_3756</name>
</gene>
<evidence type="ECO:0000313" key="5">
    <source>
        <dbReference type="Proteomes" id="UP001287286"/>
    </source>
</evidence>
<organism evidence="3 4">
    <name type="scientific">Purpureocillium lilacinum</name>
    <name type="common">Paecilomyces lilacinus</name>
    <dbReference type="NCBI Taxonomy" id="33203"/>
    <lineage>
        <taxon>Eukaryota</taxon>
        <taxon>Fungi</taxon>
        <taxon>Dikarya</taxon>
        <taxon>Ascomycota</taxon>
        <taxon>Pezizomycotina</taxon>
        <taxon>Sordariomycetes</taxon>
        <taxon>Hypocreomycetidae</taxon>
        <taxon>Hypocreales</taxon>
        <taxon>Ophiocordycipitaceae</taxon>
        <taxon>Purpureocillium</taxon>
    </lineage>
</organism>
<dbReference type="Proteomes" id="UP000245956">
    <property type="component" value="Unassembled WGS sequence"/>
</dbReference>
<feature type="compositionally biased region" description="Pro residues" evidence="1">
    <location>
        <begin position="78"/>
        <end position="90"/>
    </location>
</feature>
<protein>
    <submittedName>
        <fullName evidence="3">Uncharacterized protein</fullName>
    </submittedName>
</protein>
<accession>A0A2U3EFN5</accession>
<reference evidence="3 4" key="2">
    <citation type="journal article" date="2016" name="Front. Microbiol.">
        <title>Genome and transcriptome sequences reveal the specific parasitism of the nematophagous Purpureocillium lilacinum 36-1.</title>
        <authorList>
            <person name="Xie J."/>
            <person name="Li S."/>
            <person name="Mo C."/>
            <person name="Xiao X."/>
            <person name="Peng D."/>
            <person name="Wang G."/>
            <person name="Xiao Y."/>
        </authorList>
    </citation>
    <scope>NUCLEOTIDE SEQUENCE [LARGE SCALE GENOMIC DNA]</scope>
    <source>
        <strain evidence="3 4">36-1</strain>
    </source>
</reference>
<reference evidence="2 5" key="4">
    <citation type="journal article" date="2024" name="Microbiol. Resour. Announc.">
        <title>Genome annotations for the ascomycete fungi Trichoderma harzianum, Trichoderma aggressivum, and Purpureocillium lilacinum.</title>
        <authorList>
            <person name="Beijen E.P.W."/>
            <person name="Ohm R.A."/>
        </authorList>
    </citation>
    <scope>NUCLEOTIDE SEQUENCE [LARGE SCALE GENOMIC DNA]</scope>
    <source>
        <strain evidence="2 5">CBS 150709</strain>
    </source>
</reference>
<dbReference type="EMBL" id="LCWV01000005">
    <property type="protein sequence ID" value="PWI73337.1"/>
    <property type="molecule type" value="Genomic_DNA"/>
</dbReference>
<reference evidence="3" key="1">
    <citation type="submission" date="2015-05" db="EMBL/GenBank/DDBJ databases">
        <authorList>
            <person name="Wang D.B."/>
            <person name="Wang M."/>
        </authorList>
    </citation>
    <scope>NUCLEOTIDE SEQUENCE</scope>
    <source>
        <strain evidence="3">36-1</strain>
    </source>
</reference>
<proteinExistence type="predicted"/>
<reference evidence="2" key="3">
    <citation type="submission" date="2023-11" db="EMBL/GenBank/DDBJ databases">
        <authorList>
            <person name="Beijen E."/>
            <person name="Ohm R.A."/>
        </authorList>
    </citation>
    <scope>NUCLEOTIDE SEQUENCE</scope>
    <source>
        <strain evidence="2">CBS 150709</strain>
    </source>
</reference>
<evidence type="ECO:0000313" key="2">
    <source>
        <dbReference type="EMBL" id="KAK4091917.1"/>
    </source>
</evidence>
<evidence type="ECO:0000313" key="4">
    <source>
        <dbReference type="Proteomes" id="UP000245956"/>
    </source>
</evidence>
<dbReference type="EMBL" id="JAWRVI010000010">
    <property type="protein sequence ID" value="KAK4091917.1"/>
    <property type="molecule type" value="Genomic_DNA"/>
</dbReference>
<dbReference type="Proteomes" id="UP001287286">
    <property type="component" value="Unassembled WGS sequence"/>
</dbReference>
<feature type="region of interest" description="Disordered" evidence="1">
    <location>
        <begin position="22"/>
        <end position="90"/>
    </location>
</feature>
<evidence type="ECO:0000256" key="1">
    <source>
        <dbReference type="SAM" id="MobiDB-lite"/>
    </source>
</evidence>
<keyword evidence="5" id="KW-1185">Reference proteome</keyword>
<sequence length="258" mass="27297">MAPPKTLPHADWHGGTAILARELGPERGSARFHSRQPSPAKARRADTLPWRVQSAAPSEPPHQPWTTGLPHFASTSHPSPPPPPSLTRAPPGPACLVWSVPREVRSRLELRMELPPADRSRLAVALPPRSSLQSVCTSTNTSAKALAAPAVTNKYERPCMVTATATVTITARATRAAQAGRATMTAVQPASSVTDLAWPVSQLLAAPGEPRCPPLCGCSVSDPDGRWQVSPLALGKSGGRDAIDPLQPHGRPRLEDTG</sequence>
<comment type="caution">
    <text evidence="3">The sequence shown here is derived from an EMBL/GenBank/DDBJ whole genome shotgun (WGS) entry which is preliminary data.</text>
</comment>
<feature type="region of interest" description="Disordered" evidence="1">
    <location>
        <begin position="229"/>
        <end position="258"/>
    </location>
</feature>